<protein>
    <submittedName>
        <fullName evidence="3">DNA-binding protein</fullName>
    </submittedName>
</protein>
<evidence type="ECO:0000259" key="2">
    <source>
        <dbReference type="PROSITE" id="PS50943"/>
    </source>
</evidence>
<dbReference type="PANTHER" id="PTHR46797">
    <property type="entry name" value="HTH-TYPE TRANSCRIPTIONAL REGULATOR"/>
    <property type="match status" value="1"/>
</dbReference>
<evidence type="ECO:0000313" key="4">
    <source>
        <dbReference type="Proteomes" id="UP000503840"/>
    </source>
</evidence>
<dbReference type="InterPro" id="IPR010982">
    <property type="entry name" value="Lambda_DNA-bd_dom_sf"/>
</dbReference>
<dbReference type="SMART" id="SM00530">
    <property type="entry name" value="HTH_XRE"/>
    <property type="match status" value="1"/>
</dbReference>
<evidence type="ECO:0000256" key="1">
    <source>
        <dbReference type="ARBA" id="ARBA00023125"/>
    </source>
</evidence>
<evidence type="ECO:0000313" key="3">
    <source>
        <dbReference type="EMBL" id="GFM33361.1"/>
    </source>
</evidence>
<keyword evidence="4" id="KW-1185">Reference proteome</keyword>
<reference evidence="3 4" key="1">
    <citation type="submission" date="2020-05" db="EMBL/GenBank/DDBJ databases">
        <title>Draft genome sequence of Desulfovibrio sp. strain HN2T.</title>
        <authorList>
            <person name="Ueno A."/>
            <person name="Tamazawa S."/>
            <person name="Tamamura S."/>
            <person name="Murakami T."/>
            <person name="Kiyama T."/>
            <person name="Inomata H."/>
            <person name="Amano Y."/>
            <person name="Miyakawa K."/>
            <person name="Tamaki H."/>
            <person name="Naganuma T."/>
            <person name="Kaneko K."/>
        </authorList>
    </citation>
    <scope>NUCLEOTIDE SEQUENCE [LARGE SCALE GENOMIC DNA]</scope>
    <source>
        <strain evidence="3 4">HN2</strain>
    </source>
</reference>
<name>A0A7J0BJF6_9BACT</name>
<dbReference type="CDD" id="cd02209">
    <property type="entry name" value="cupin_XRE_C"/>
    <property type="match status" value="1"/>
</dbReference>
<dbReference type="InterPro" id="IPR013096">
    <property type="entry name" value="Cupin_2"/>
</dbReference>
<dbReference type="Gene3D" id="2.60.120.10">
    <property type="entry name" value="Jelly Rolls"/>
    <property type="match status" value="1"/>
</dbReference>
<dbReference type="SUPFAM" id="SSF51182">
    <property type="entry name" value="RmlC-like cupins"/>
    <property type="match status" value="1"/>
</dbReference>
<dbReference type="GO" id="GO:0003677">
    <property type="term" value="F:DNA binding"/>
    <property type="evidence" value="ECO:0007669"/>
    <property type="project" value="UniProtKB-KW"/>
</dbReference>
<dbReference type="PROSITE" id="PS50943">
    <property type="entry name" value="HTH_CROC1"/>
    <property type="match status" value="1"/>
</dbReference>
<sequence>METGQAYVEIAPRLLGLREAVGLSVDELAAKIGVRPETVNLYEEGETEIPVSYLKDVANACGVDITSLISGHEAHLHDYTLVRKGQGLSVARRADYDYLHLASRFTNKRMEPFLVTVPPKDENELVWNEHGGQEFIYILKGRLEIWLDQRRHELEPGDSIYFDSKIPHALRGLDEAEAVFLDVIS</sequence>
<dbReference type="Pfam" id="PF07883">
    <property type="entry name" value="Cupin_2"/>
    <property type="match status" value="1"/>
</dbReference>
<dbReference type="GO" id="GO:0005829">
    <property type="term" value="C:cytosol"/>
    <property type="evidence" value="ECO:0007669"/>
    <property type="project" value="TreeGrafter"/>
</dbReference>
<dbReference type="AlphaFoldDB" id="A0A7J0BJF6"/>
<proteinExistence type="predicted"/>
<dbReference type="GO" id="GO:0003700">
    <property type="term" value="F:DNA-binding transcription factor activity"/>
    <property type="evidence" value="ECO:0007669"/>
    <property type="project" value="TreeGrafter"/>
</dbReference>
<dbReference type="CDD" id="cd00093">
    <property type="entry name" value="HTH_XRE"/>
    <property type="match status" value="1"/>
</dbReference>
<gene>
    <name evidence="3" type="ORF">DSM101010T_17260</name>
</gene>
<organism evidence="3 4">
    <name type="scientific">Desulfovibrio subterraneus</name>
    <dbReference type="NCBI Taxonomy" id="2718620"/>
    <lineage>
        <taxon>Bacteria</taxon>
        <taxon>Pseudomonadati</taxon>
        <taxon>Thermodesulfobacteriota</taxon>
        <taxon>Desulfovibrionia</taxon>
        <taxon>Desulfovibrionales</taxon>
        <taxon>Desulfovibrionaceae</taxon>
        <taxon>Desulfovibrio</taxon>
    </lineage>
</organism>
<accession>A0A7J0BJF6</accession>
<dbReference type="Pfam" id="PF01381">
    <property type="entry name" value="HTH_3"/>
    <property type="match status" value="1"/>
</dbReference>
<dbReference type="Proteomes" id="UP000503840">
    <property type="component" value="Unassembled WGS sequence"/>
</dbReference>
<keyword evidence="1 3" id="KW-0238">DNA-binding</keyword>
<dbReference type="InterPro" id="IPR014710">
    <property type="entry name" value="RmlC-like_jellyroll"/>
</dbReference>
<dbReference type="InterPro" id="IPR050807">
    <property type="entry name" value="TransReg_Diox_bact_type"/>
</dbReference>
<feature type="domain" description="HTH cro/C1-type" evidence="2">
    <location>
        <begin position="14"/>
        <end position="68"/>
    </location>
</feature>
<dbReference type="InterPro" id="IPR011051">
    <property type="entry name" value="RmlC_Cupin_sf"/>
</dbReference>
<dbReference type="EMBL" id="BLVO01000013">
    <property type="protein sequence ID" value="GFM33361.1"/>
    <property type="molecule type" value="Genomic_DNA"/>
</dbReference>
<dbReference type="PANTHER" id="PTHR46797:SF19">
    <property type="entry name" value="BLL2473 PROTEIN"/>
    <property type="match status" value="1"/>
</dbReference>
<dbReference type="RefSeq" id="WP_174405029.1">
    <property type="nucleotide sequence ID" value="NZ_BLVO01000013.1"/>
</dbReference>
<dbReference type="SUPFAM" id="SSF47413">
    <property type="entry name" value="lambda repressor-like DNA-binding domains"/>
    <property type="match status" value="1"/>
</dbReference>
<dbReference type="InterPro" id="IPR001387">
    <property type="entry name" value="Cro/C1-type_HTH"/>
</dbReference>
<comment type="caution">
    <text evidence="3">The sequence shown here is derived from an EMBL/GenBank/DDBJ whole genome shotgun (WGS) entry which is preliminary data.</text>
</comment>
<dbReference type="Gene3D" id="1.10.260.40">
    <property type="entry name" value="lambda repressor-like DNA-binding domains"/>
    <property type="match status" value="1"/>
</dbReference>